<protein>
    <submittedName>
        <fullName evidence="2">Uncharacterized protein</fullName>
    </submittedName>
</protein>
<evidence type="ECO:0000313" key="3">
    <source>
        <dbReference type="Proteomes" id="UP000044602"/>
    </source>
</evidence>
<feature type="compositionally biased region" description="Polar residues" evidence="1">
    <location>
        <begin position="331"/>
        <end position="351"/>
    </location>
</feature>
<feature type="compositionally biased region" description="Low complexity" evidence="1">
    <location>
        <begin position="135"/>
        <end position="146"/>
    </location>
</feature>
<sequence>MAPDLNSLPSPTTTNSTAPPPPPRSPIMTSNGDTHMPPRGASPPIGSPRSLSVSLQAAATLNAGIQREHDAPRQSTQASQPHGSQSPSGRRRSAVLMNLHLNDPALPGPGEMVAEEQPGRHNQASSPNPNAGVLPSASPQPISSSPHLIQGGDPHHNRAPSLGELHQELEAEQEAQVNRLLHTIREQQLQLQQLREGGPDASAADDSAIASERSQHGTPTTQHAALAQTTPVPPVPTGGSFSRSPGIAHHPRSSFDMARADLRRRSRTPSRGPSPRLRATSISGESDQLGLGGRDENAFYQAETQTLVRENQMLRHRIRDLERQLADATLGSPSLGNPNEPSQPSNLTRATSIDEEKPTASISETVAAGETPKQ</sequence>
<feature type="compositionally biased region" description="Polar residues" evidence="1">
    <location>
        <begin position="49"/>
        <end position="59"/>
    </location>
</feature>
<feature type="compositionally biased region" description="Low complexity" evidence="1">
    <location>
        <begin position="7"/>
        <end position="17"/>
    </location>
</feature>
<dbReference type="PANTHER" id="PTHR39610:SF2">
    <property type="entry name" value="BZIP DOMAIN-CONTAINING PROTEIN"/>
    <property type="match status" value="1"/>
</dbReference>
<feature type="compositionally biased region" description="Polar residues" evidence="1">
    <location>
        <begin position="73"/>
        <end position="88"/>
    </location>
</feature>
<evidence type="ECO:0000256" key="1">
    <source>
        <dbReference type="SAM" id="MobiDB-lite"/>
    </source>
</evidence>
<accession>A0A0G4M5W1</accession>
<proteinExistence type="predicted"/>
<dbReference type="Proteomes" id="UP000044602">
    <property type="component" value="Unassembled WGS sequence"/>
</dbReference>
<name>A0A0G4M5W1_VERLO</name>
<dbReference type="AlphaFoldDB" id="A0A0G4M5W1"/>
<organism evidence="2 3">
    <name type="scientific">Verticillium longisporum</name>
    <name type="common">Verticillium dahliae var. longisporum</name>
    <dbReference type="NCBI Taxonomy" id="100787"/>
    <lineage>
        <taxon>Eukaryota</taxon>
        <taxon>Fungi</taxon>
        <taxon>Dikarya</taxon>
        <taxon>Ascomycota</taxon>
        <taxon>Pezizomycotina</taxon>
        <taxon>Sordariomycetes</taxon>
        <taxon>Hypocreomycetidae</taxon>
        <taxon>Glomerellales</taxon>
        <taxon>Plectosphaerellaceae</taxon>
        <taxon>Verticillium</taxon>
    </lineage>
</organism>
<gene>
    <name evidence="2" type="ORF">BN1708_005003</name>
</gene>
<dbReference type="STRING" id="100787.A0A0G4M5W1"/>
<feature type="region of interest" description="Disordered" evidence="1">
    <location>
        <begin position="324"/>
        <end position="374"/>
    </location>
</feature>
<dbReference type="EMBL" id="CVQH01021195">
    <property type="protein sequence ID" value="CRK29567.1"/>
    <property type="molecule type" value="Genomic_DNA"/>
</dbReference>
<dbReference type="PANTHER" id="PTHR39610">
    <property type="entry name" value="BZIP DOMAIN-CONTAINING PROTEIN-RELATED"/>
    <property type="match status" value="1"/>
</dbReference>
<reference evidence="2 3" key="1">
    <citation type="submission" date="2015-05" db="EMBL/GenBank/DDBJ databases">
        <authorList>
            <person name="Wang D.B."/>
            <person name="Wang M."/>
        </authorList>
    </citation>
    <scope>NUCLEOTIDE SEQUENCE [LARGE SCALE GENOMIC DNA]</scope>
    <source>
        <strain evidence="2">VL1</strain>
    </source>
</reference>
<feature type="compositionally biased region" description="Low complexity" evidence="1">
    <location>
        <begin position="269"/>
        <end position="278"/>
    </location>
</feature>
<evidence type="ECO:0000313" key="2">
    <source>
        <dbReference type="EMBL" id="CRK29567.1"/>
    </source>
</evidence>
<feature type="region of interest" description="Disordered" evidence="1">
    <location>
        <begin position="1"/>
        <end position="174"/>
    </location>
</feature>
<feature type="compositionally biased region" description="Low complexity" evidence="1">
    <location>
        <begin position="192"/>
        <end position="211"/>
    </location>
</feature>
<feature type="region of interest" description="Disordered" evidence="1">
    <location>
        <begin position="192"/>
        <end position="293"/>
    </location>
</feature>
<keyword evidence="3" id="KW-1185">Reference proteome</keyword>
<feature type="compositionally biased region" description="Polar residues" evidence="1">
    <location>
        <begin position="120"/>
        <end position="129"/>
    </location>
</feature>